<dbReference type="RefSeq" id="WP_141615044.1">
    <property type="nucleotide sequence ID" value="NZ_CP041253.1"/>
</dbReference>
<proteinExistence type="predicted"/>
<reference evidence="2 3" key="1">
    <citation type="submission" date="2019-06" db="EMBL/GenBank/DDBJ databases">
        <title>Echinicola alkalisoli sp. nov. isolated from saline soil.</title>
        <authorList>
            <person name="Sun J.-Q."/>
            <person name="Xu L."/>
        </authorList>
    </citation>
    <scope>NUCLEOTIDE SEQUENCE [LARGE SCALE GENOMIC DNA]</scope>
    <source>
        <strain evidence="2 3">LN3S3</strain>
    </source>
</reference>
<accession>A0A514CJ03</accession>
<dbReference type="Gene3D" id="3.90.550.10">
    <property type="entry name" value="Spore Coat Polysaccharide Biosynthesis Protein SpsA, Chain A"/>
    <property type="match status" value="1"/>
</dbReference>
<feature type="domain" description="Glycosyltransferase 2-like" evidence="1">
    <location>
        <begin position="5"/>
        <end position="158"/>
    </location>
</feature>
<gene>
    <name evidence="2" type="ORF">FKX85_12490</name>
</gene>
<sequence length="286" mass="33494">MPLISVIIPTYNRANVLPRAIKSVVDQTYTDWELIIVDDGSNDETKSVVDQFLFDERINYVYQENKGVSAARNYGAEKASGEYLIFLDSDDELLPYSLLKYAEKISKGFPLIVFSKYFKGKEVRGIKSSSMFFKNIGVSNIPGAFCLRKNLFFDIGGYNVKLLHSENWELMIRACHYFSLGNDDISYVKYPLLQYNDWCTLEKLMQNKKNKIKSYKVLYEEYRQNNTFDNSLYLYFAHVVAMNYGGLGKIKLTMLWTFKSVNMKSLRIRYMFKPLLIFMKRRIIPY</sequence>
<dbReference type="EMBL" id="CP041253">
    <property type="protein sequence ID" value="QDH79805.1"/>
    <property type="molecule type" value="Genomic_DNA"/>
</dbReference>
<dbReference type="CDD" id="cd00761">
    <property type="entry name" value="Glyco_tranf_GTA_type"/>
    <property type="match status" value="1"/>
</dbReference>
<dbReference type="GO" id="GO:0016758">
    <property type="term" value="F:hexosyltransferase activity"/>
    <property type="evidence" value="ECO:0007669"/>
    <property type="project" value="UniProtKB-ARBA"/>
</dbReference>
<name>A0A514CJ03_9BACT</name>
<keyword evidence="2" id="KW-0808">Transferase</keyword>
<organism evidence="2 3">
    <name type="scientific">Echinicola soli</name>
    <dbReference type="NCBI Taxonomy" id="2591634"/>
    <lineage>
        <taxon>Bacteria</taxon>
        <taxon>Pseudomonadati</taxon>
        <taxon>Bacteroidota</taxon>
        <taxon>Cytophagia</taxon>
        <taxon>Cytophagales</taxon>
        <taxon>Cyclobacteriaceae</taxon>
        <taxon>Echinicola</taxon>
    </lineage>
</organism>
<dbReference type="KEGG" id="echi:FKX85_12490"/>
<dbReference type="InterPro" id="IPR001173">
    <property type="entry name" value="Glyco_trans_2-like"/>
</dbReference>
<dbReference type="InterPro" id="IPR029044">
    <property type="entry name" value="Nucleotide-diphossugar_trans"/>
</dbReference>
<dbReference type="Pfam" id="PF00535">
    <property type="entry name" value="Glycos_transf_2"/>
    <property type="match status" value="1"/>
</dbReference>
<dbReference type="PANTHER" id="PTHR22916:SF3">
    <property type="entry name" value="UDP-GLCNAC:BETAGAL BETA-1,3-N-ACETYLGLUCOSAMINYLTRANSFERASE-LIKE PROTEIN 1"/>
    <property type="match status" value="1"/>
</dbReference>
<protein>
    <submittedName>
        <fullName evidence="2">Glycosyltransferase family 2 protein</fullName>
    </submittedName>
</protein>
<dbReference type="Proteomes" id="UP000316614">
    <property type="component" value="Chromosome"/>
</dbReference>
<evidence type="ECO:0000313" key="3">
    <source>
        <dbReference type="Proteomes" id="UP000316614"/>
    </source>
</evidence>
<dbReference type="OrthoDB" id="6307329at2"/>
<dbReference type="AlphaFoldDB" id="A0A514CJ03"/>
<evidence type="ECO:0000313" key="2">
    <source>
        <dbReference type="EMBL" id="QDH79805.1"/>
    </source>
</evidence>
<dbReference type="PANTHER" id="PTHR22916">
    <property type="entry name" value="GLYCOSYLTRANSFERASE"/>
    <property type="match status" value="1"/>
</dbReference>
<keyword evidence="3" id="KW-1185">Reference proteome</keyword>
<dbReference type="SUPFAM" id="SSF53448">
    <property type="entry name" value="Nucleotide-diphospho-sugar transferases"/>
    <property type="match status" value="1"/>
</dbReference>
<evidence type="ECO:0000259" key="1">
    <source>
        <dbReference type="Pfam" id="PF00535"/>
    </source>
</evidence>